<reference evidence="1" key="2">
    <citation type="submission" date="2023-01" db="EMBL/GenBank/DDBJ databases">
        <authorList>
            <person name="Sun Q."/>
            <person name="Evtushenko L."/>
        </authorList>
    </citation>
    <scope>NUCLEOTIDE SEQUENCE</scope>
    <source>
        <strain evidence="1">VKM B-2347</strain>
    </source>
</reference>
<dbReference type="RefSeq" id="WP_271168338.1">
    <property type="nucleotide sequence ID" value="NZ_BSFI01000007.1"/>
</dbReference>
<comment type="caution">
    <text evidence="1">The sequence shown here is derived from an EMBL/GenBank/DDBJ whole genome shotgun (WGS) entry which is preliminary data.</text>
</comment>
<dbReference type="EMBL" id="BSFI01000007">
    <property type="protein sequence ID" value="GLK68112.1"/>
    <property type="molecule type" value="Genomic_DNA"/>
</dbReference>
<reference evidence="1" key="1">
    <citation type="journal article" date="2014" name="Int. J. Syst. Evol. Microbiol.">
        <title>Complete genome sequence of Corynebacterium casei LMG S-19264T (=DSM 44701T), isolated from a smear-ripened cheese.</title>
        <authorList>
            <consortium name="US DOE Joint Genome Institute (JGI-PGF)"/>
            <person name="Walter F."/>
            <person name="Albersmeier A."/>
            <person name="Kalinowski J."/>
            <person name="Ruckert C."/>
        </authorList>
    </citation>
    <scope>NUCLEOTIDE SEQUENCE</scope>
    <source>
        <strain evidence="1">VKM B-2347</strain>
    </source>
</reference>
<evidence type="ECO:0000313" key="1">
    <source>
        <dbReference type="EMBL" id="GLK68112.1"/>
    </source>
</evidence>
<name>A0A9W6MVN1_9HYPH</name>
<protein>
    <submittedName>
        <fullName evidence="1">Uncharacterized protein</fullName>
    </submittedName>
</protein>
<evidence type="ECO:0000313" key="2">
    <source>
        <dbReference type="Proteomes" id="UP001143372"/>
    </source>
</evidence>
<gene>
    <name evidence="1" type="ORF">GCM10008179_17500</name>
</gene>
<proteinExistence type="predicted"/>
<organism evidence="1 2">
    <name type="scientific">Hansschlegelia plantiphila</name>
    <dbReference type="NCBI Taxonomy" id="374655"/>
    <lineage>
        <taxon>Bacteria</taxon>
        <taxon>Pseudomonadati</taxon>
        <taxon>Pseudomonadota</taxon>
        <taxon>Alphaproteobacteria</taxon>
        <taxon>Hyphomicrobiales</taxon>
        <taxon>Methylopilaceae</taxon>
        <taxon>Hansschlegelia</taxon>
    </lineage>
</organism>
<sequence>MPKHSVPAPAAGGAMPAAAQTEYRALTIYSAPPTGCIVFPVTRNGFEPHLRLGEIAIVDSGDRELQNGELYVIRWNHPLEPDGIKALVQIWPRTHRGTDGNSFAAWWVGSLNRPREAGEVEQWLKERRPLSCSERPFRADHLREKLVGRVIGIYQATDPAIAALNGRAQS</sequence>
<keyword evidence="2" id="KW-1185">Reference proteome</keyword>
<dbReference type="AlphaFoldDB" id="A0A9W6MVN1"/>
<dbReference type="Proteomes" id="UP001143372">
    <property type="component" value="Unassembled WGS sequence"/>
</dbReference>
<accession>A0A9W6MVN1</accession>